<accession>A0A916UUI3</accession>
<evidence type="ECO:0000256" key="1">
    <source>
        <dbReference type="SAM" id="Phobius"/>
    </source>
</evidence>
<dbReference type="EMBL" id="BMED01000004">
    <property type="protein sequence ID" value="GGC87463.1"/>
    <property type="molecule type" value="Genomic_DNA"/>
</dbReference>
<dbReference type="AlphaFoldDB" id="A0A916UUI3"/>
<reference evidence="2" key="1">
    <citation type="journal article" date="2014" name="Int. J. Syst. Evol. Microbiol.">
        <title>Complete genome sequence of Corynebacterium casei LMG S-19264T (=DSM 44701T), isolated from a smear-ripened cheese.</title>
        <authorList>
            <consortium name="US DOE Joint Genome Institute (JGI-PGF)"/>
            <person name="Walter F."/>
            <person name="Albersmeier A."/>
            <person name="Kalinowski J."/>
            <person name="Ruckert C."/>
        </authorList>
    </citation>
    <scope>NUCLEOTIDE SEQUENCE</scope>
    <source>
        <strain evidence="2">CGMCC 1.10998</strain>
    </source>
</reference>
<keyword evidence="1" id="KW-0472">Membrane</keyword>
<comment type="caution">
    <text evidence="2">The sequence shown here is derived from an EMBL/GenBank/DDBJ whole genome shotgun (WGS) entry which is preliminary data.</text>
</comment>
<evidence type="ECO:0008006" key="4">
    <source>
        <dbReference type="Google" id="ProtNLM"/>
    </source>
</evidence>
<organism evidence="2 3">
    <name type="scientific">Undibacterium terreum</name>
    <dbReference type="NCBI Taxonomy" id="1224302"/>
    <lineage>
        <taxon>Bacteria</taxon>
        <taxon>Pseudomonadati</taxon>
        <taxon>Pseudomonadota</taxon>
        <taxon>Betaproteobacteria</taxon>
        <taxon>Burkholderiales</taxon>
        <taxon>Oxalobacteraceae</taxon>
        <taxon>Undibacterium</taxon>
    </lineage>
</organism>
<feature type="transmembrane region" description="Helical" evidence="1">
    <location>
        <begin position="12"/>
        <end position="34"/>
    </location>
</feature>
<keyword evidence="1" id="KW-0812">Transmembrane</keyword>
<proteinExistence type="predicted"/>
<gene>
    <name evidence="2" type="ORF">GCM10011396_38410</name>
</gene>
<keyword evidence="3" id="KW-1185">Reference proteome</keyword>
<evidence type="ECO:0000313" key="2">
    <source>
        <dbReference type="EMBL" id="GGC87463.1"/>
    </source>
</evidence>
<reference evidence="2" key="2">
    <citation type="submission" date="2020-09" db="EMBL/GenBank/DDBJ databases">
        <authorList>
            <person name="Sun Q."/>
            <person name="Zhou Y."/>
        </authorList>
    </citation>
    <scope>NUCLEOTIDE SEQUENCE</scope>
    <source>
        <strain evidence="2">CGMCC 1.10998</strain>
    </source>
</reference>
<dbReference type="Proteomes" id="UP000637423">
    <property type="component" value="Unassembled WGS sequence"/>
</dbReference>
<keyword evidence="1" id="KW-1133">Transmembrane helix</keyword>
<protein>
    <recommendedName>
        <fullName evidence="4">Prepilin-type N-terminal cleavage/methylation domain-containing protein</fullName>
    </recommendedName>
</protein>
<sequence>MVFSRYRAAGFTILEMLVVIAMSGMIVMILLQALQNVMTLHHRFGVELDRNRQQAMAQSWVRQLVEGLQPDLEDGENKLQGSSKEIKGLSTSVVTEQFGMPTPFSLKMRYNLANNRTVIEYADQLHQDTPMELWSWEGSRGKFIFIDNKQREYETWPPELDHSRQIPASIRLEAERDGQPWILSFNPGGPVNPLPDLKKTYAGALN</sequence>
<name>A0A916UUI3_9BURK</name>
<evidence type="ECO:0000313" key="3">
    <source>
        <dbReference type="Proteomes" id="UP000637423"/>
    </source>
</evidence>